<evidence type="ECO:0000313" key="2">
    <source>
        <dbReference type="Proteomes" id="UP001054945"/>
    </source>
</evidence>
<sequence length="84" mass="9686">MYTRRRVQFSVWRVSDCDAASVVIVASEWRNGGLFLALLARFLDKDRIKNTRQMKTVGVLDDLFANNVEVGEKVVFVVLNYVYI</sequence>
<name>A0AAV4RR20_CAEEX</name>
<dbReference type="AlphaFoldDB" id="A0AAV4RR20"/>
<evidence type="ECO:0000313" key="1">
    <source>
        <dbReference type="EMBL" id="GIY22907.1"/>
    </source>
</evidence>
<accession>A0AAV4RR20</accession>
<dbReference type="Proteomes" id="UP001054945">
    <property type="component" value="Unassembled WGS sequence"/>
</dbReference>
<gene>
    <name evidence="1" type="ORF">CEXT_118831</name>
</gene>
<proteinExistence type="predicted"/>
<keyword evidence="2" id="KW-1185">Reference proteome</keyword>
<comment type="caution">
    <text evidence="1">The sequence shown here is derived from an EMBL/GenBank/DDBJ whole genome shotgun (WGS) entry which is preliminary data.</text>
</comment>
<protein>
    <submittedName>
        <fullName evidence="1">Uncharacterized protein</fullName>
    </submittedName>
</protein>
<dbReference type="EMBL" id="BPLR01008216">
    <property type="protein sequence ID" value="GIY22907.1"/>
    <property type="molecule type" value="Genomic_DNA"/>
</dbReference>
<organism evidence="1 2">
    <name type="scientific">Caerostris extrusa</name>
    <name type="common">Bark spider</name>
    <name type="synonym">Caerostris bankana</name>
    <dbReference type="NCBI Taxonomy" id="172846"/>
    <lineage>
        <taxon>Eukaryota</taxon>
        <taxon>Metazoa</taxon>
        <taxon>Ecdysozoa</taxon>
        <taxon>Arthropoda</taxon>
        <taxon>Chelicerata</taxon>
        <taxon>Arachnida</taxon>
        <taxon>Araneae</taxon>
        <taxon>Araneomorphae</taxon>
        <taxon>Entelegynae</taxon>
        <taxon>Araneoidea</taxon>
        <taxon>Araneidae</taxon>
        <taxon>Caerostris</taxon>
    </lineage>
</organism>
<reference evidence="1 2" key="1">
    <citation type="submission" date="2021-06" db="EMBL/GenBank/DDBJ databases">
        <title>Caerostris extrusa draft genome.</title>
        <authorList>
            <person name="Kono N."/>
            <person name="Arakawa K."/>
        </authorList>
    </citation>
    <scope>NUCLEOTIDE SEQUENCE [LARGE SCALE GENOMIC DNA]</scope>
</reference>